<evidence type="ECO:0000313" key="7">
    <source>
        <dbReference type="EMBL" id="CAK9251677.1"/>
    </source>
</evidence>
<dbReference type="PANTHER" id="PTHR46273:SF4">
    <property type="entry name" value="AT19640P"/>
    <property type="match status" value="1"/>
</dbReference>
<protein>
    <recommendedName>
        <fullName evidence="6">G-protein coupled receptors family 1 profile domain-containing protein</fullName>
    </recommendedName>
</protein>
<gene>
    <name evidence="7" type="ORF">CSSPJE1EN1_LOCUS27055</name>
</gene>
<feature type="transmembrane region" description="Helical" evidence="5">
    <location>
        <begin position="44"/>
        <end position="70"/>
    </location>
</feature>
<dbReference type="InterPro" id="IPR053219">
    <property type="entry name" value="GPCR_Dmsr-1"/>
</dbReference>
<dbReference type="PANTHER" id="PTHR46273">
    <property type="entry name" value="MYOSUPPRESSIN RECEPTOR 1, ISOFORM B-RELATED"/>
    <property type="match status" value="1"/>
</dbReference>
<organism evidence="7 8">
    <name type="scientific">Sphagnum jensenii</name>
    <dbReference type="NCBI Taxonomy" id="128206"/>
    <lineage>
        <taxon>Eukaryota</taxon>
        <taxon>Viridiplantae</taxon>
        <taxon>Streptophyta</taxon>
        <taxon>Embryophyta</taxon>
        <taxon>Bryophyta</taxon>
        <taxon>Sphagnophytina</taxon>
        <taxon>Sphagnopsida</taxon>
        <taxon>Sphagnales</taxon>
        <taxon>Sphagnaceae</taxon>
        <taxon>Sphagnum</taxon>
    </lineage>
</organism>
<evidence type="ECO:0000256" key="5">
    <source>
        <dbReference type="SAM" id="Phobius"/>
    </source>
</evidence>
<accession>A0ABP0VB63</accession>
<keyword evidence="2 5" id="KW-0812">Transmembrane</keyword>
<reference evidence="7" key="1">
    <citation type="submission" date="2024-02" db="EMBL/GenBank/DDBJ databases">
        <authorList>
            <consortium name="ELIXIR-Norway"/>
            <consortium name="Elixir Norway"/>
        </authorList>
    </citation>
    <scope>NUCLEOTIDE SEQUENCE</scope>
</reference>
<name>A0ABP0VB63_9BRYO</name>
<sequence length="237" mass="25795">MQRRLSTPCNGNSILAGTIASAVIASSTGKPLKRNKTKENLRTTLMLIIVCILFLITEFPQAILILFSIIRGDDFYKNVYMPLGDLLDMLALLNNSINFLLYCTMSRAFRNTFYTLIVNVKNCFGCFRQQRRSSASVNRGCNGVSTVANGGGGGGCGGGSSKRRVMTAARRQQLLGPEESRCSTFNIQPAISNTNLAQTPVVNNSSNLVNNINSRSNGALIKLNGDDGEQKNEQNSR</sequence>
<dbReference type="EMBL" id="CAXAQS010000446">
    <property type="protein sequence ID" value="CAK9251677.1"/>
    <property type="molecule type" value="Genomic_DNA"/>
</dbReference>
<dbReference type="Gene3D" id="1.20.1070.10">
    <property type="entry name" value="Rhodopsin 7-helix transmembrane proteins"/>
    <property type="match status" value="1"/>
</dbReference>
<dbReference type="SUPFAM" id="SSF81321">
    <property type="entry name" value="Family A G protein-coupled receptor-like"/>
    <property type="match status" value="1"/>
</dbReference>
<evidence type="ECO:0000259" key="6">
    <source>
        <dbReference type="PROSITE" id="PS50262"/>
    </source>
</evidence>
<keyword evidence="4 5" id="KW-0472">Membrane</keyword>
<proteinExistence type="predicted"/>
<dbReference type="PROSITE" id="PS50262">
    <property type="entry name" value="G_PROTEIN_RECEP_F1_2"/>
    <property type="match status" value="1"/>
</dbReference>
<dbReference type="Pfam" id="PF10324">
    <property type="entry name" value="7TM_GPCR_Srw"/>
    <property type="match status" value="1"/>
</dbReference>
<feature type="transmembrane region" description="Helical" evidence="5">
    <location>
        <begin position="90"/>
        <end position="109"/>
    </location>
</feature>
<keyword evidence="8" id="KW-1185">Reference proteome</keyword>
<dbReference type="InterPro" id="IPR019427">
    <property type="entry name" value="7TM_GPCR_serpentine_rcpt_Srw"/>
</dbReference>
<dbReference type="InterPro" id="IPR017452">
    <property type="entry name" value="GPCR_Rhodpsn_7TM"/>
</dbReference>
<evidence type="ECO:0000256" key="4">
    <source>
        <dbReference type="ARBA" id="ARBA00023136"/>
    </source>
</evidence>
<evidence type="ECO:0000256" key="1">
    <source>
        <dbReference type="ARBA" id="ARBA00004370"/>
    </source>
</evidence>
<evidence type="ECO:0000313" key="8">
    <source>
        <dbReference type="Proteomes" id="UP001497444"/>
    </source>
</evidence>
<keyword evidence="3 5" id="KW-1133">Transmembrane helix</keyword>
<evidence type="ECO:0000256" key="3">
    <source>
        <dbReference type="ARBA" id="ARBA00022989"/>
    </source>
</evidence>
<comment type="subcellular location">
    <subcellularLocation>
        <location evidence="1">Membrane</location>
    </subcellularLocation>
</comment>
<feature type="domain" description="G-protein coupled receptors family 1 profile" evidence="6">
    <location>
        <begin position="1"/>
        <end position="102"/>
    </location>
</feature>
<evidence type="ECO:0000256" key="2">
    <source>
        <dbReference type="ARBA" id="ARBA00022692"/>
    </source>
</evidence>
<comment type="caution">
    <text evidence="7">The sequence shown here is derived from an EMBL/GenBank/DDBJ whole genome shotgun (WGS) entry which is preliminary data.</text>
</comment>
<dbReference type="Proteomes" id="UP001497444">
    <property type="component" value="Unassembled WGS sequence"/>
</dbReference>